<keyword evidence="3 7" id="KW-0812">Transmembrane</keyword>
<keyword evidence="4 7" id="KW-1133">Transmembrane helix</keyword>
<dbReference type="Gene3D" id="1.20.1740.10">
    <property type="entry name" value="Amino acid/polyamine transporter I"/>
    <property type="match status" value="1"/>
</dbReference>
<evidence type="ECO:0000256" key="7">
    <source>
        <dbReference type="SAM" id="Phobius"/>
    </source>
</evidence>
<evidence type="ECO:0000256" key="4">
    <source>
        <dbReference type="ARBA" id="ARBA00022989"/>
    </source>
</evidence>
<feature type="transmembrane region" description="Helical" evidence="7">
    <location>
        <begin position="59"/>
        <end position="80"/>
    </location>
</feature>
<evidence type="ECO:0000256" key="2">
    <source>
        <dbReference type="ARBA" id="ARBA00022448"/>
    </source>
</evidence>
<dbReference type="PIRSF" id="PIRSF006060">
    <property type="entry name" value="AA_transporter"/>
    <property type="match status" value="1"/>
</dbReference>
<sequence length="539" mass="56359">MIFGRIKPLDAILATAEKKSLHRSLGAFQLTMLGVGAIIGTGIFVLTAEAAQKAGPGMILSFVIAGFVCAVAALCYSEMASMVPVSGSAYTYSYAVMGEMLAWMVGWALVLEYAVAAGAVSVGWSGYFVGLLREYLGVALPSSIVNADALIAHVQVAFGATQTEAIQTAIATGGYINLPAMLIALLVTWLLVVGTKESAFVNAILVMVKITALTVFCILALPVMKSQNFEPFMPLGIGGVSAAAASIFFAYVGFDAVSTAAEETKNPQRNMPIGLIGSLAICTIFYILVASGVIGTVGASPLVDAAGKGIAPGSTELAAACANIGGQAVVCSKEALAWTLREIGWREIGNLIGLAAGIALPSVILMMMFGQTRIFFVMSRDGLLPESLSKIHPKYGTPHVVTMITGVFVAMFAALFPVGALADISNSGTLFAFAMVAIAVLVLRRTDPGRVRPFRTPAIWLVAPVAVLGCLYLFFSLSTYTLSLFVGWAVLGLIVYFAYSRGHSHVGRGLVEVHETDSDAPPQPVPPIGDAHTPGYKDA</sequence>
<accession>A0A7U5BE58</accession>
<dbReference type="GO" id="GO:0016020">
    <property type="term" value="C:membrane"/>
    <property type="evidence" value="ECO:0007669"/>
    <property type="project" value="UniProtKB-SubCell"/>
</dbReference>
<evidence type="ECO:0000256" key="6">
    <source>
        <dbReference type="SAM" id="MobiDB-lite"/>
    </source>
</evidence>
<dbReference type="KEGG" id="sphi:TS85_00475"/>
<evidence type="ECO:0000256" key="3">
    <source>
        <dbReference type="ARBA" id="ARBA00022692"/>
    </source>
</evidence>
<feature type="transmembrane region" description="Helical" evidence="7">
    <location>
        <begin position="428"/>
        <end position="446"/>
    </location>
</feature>
<evidence type="ECO:0000256" key="5">
    <source>
        <dbReference type="ARBA" id="ARBA00023136"/>
    </source>
</evidence>
<dbReference type="EMBL" id="CP010836">
    <property type="protein sequence ID" value="AJP70630.1"/>
    <property type="molecule type" value="Genomic_DNA"/>
</dbReference>
<feature type="transmembrane region" description="Helical" evidence="7">
    <location>
        <begin position="100"/>
        <end position="124"/>
    </location>
</feature>
<feature type="transmembrane region" description="Helical" evidence="7">
    <location>
        <begin position="233"/>
        <end position="252"/>
    </location>
</feature>
<dbReference type="InterPro" id="IPR002293">
    <property type="entry name" value="AA/rel_permease1"/>
</dbReference>
<feature type="transmembrane region" description="Helical" evidence="7">
    <location>
        <begin position="481"/>
        <end position="499"/>
    </location>
</feature>
<proteinExistence type="predicted"/>
<feature type="transmembrane region" description="Helical" evidence="7">
    <location>
        <begin position="27"/>
        <end position="47"/>
    </location>
</feature>
<keyword evidence="2" id="KW-0813">Transport</keyword>
<evidence type="ECO:0000313" key="8">
    <source>
        <dbReference type="EMBL" id="AJP70630.1"/>
    </source>
</evidence>
<protein>
    <submittedName>
        <fullName evidence="8">Amino acid permease</fullName>
    </submittedName>
</protein>
<dbReference type="AlphaFoldDB" id="A0A7U5BE58"/>
<dbReference type="PANTHER" id="PTHR43243:SF4">
    <property type="entry name" value="CATIONIC AMINO ACID TRANSPORTER 4"/>
    <property type="match status" value="1"/>
</dbReference>
<dbReference type="Pfam" id="PF13520">
    <property type="entry name" value="AA_permease_2"/>
    <property type="match status" value="1"/>
</dbReference>
<dbReference type="OrthoDB" id="9804700at2"/>
<keyword evidence="5 7" id="KW-0472">Membrane</keyword>
<feature type="region of interest" description="Disordered" evidence="6">
    <location>
        <begin position="515"/>
        <end position="539"/>
    </location>
</feature>
<feature type="transmembrane region" description="Helical" evidence="7">
    <location>
        <begin position="348"/>
        <end position="370"/>
    </location>
</feature>
<feature type="transmembrane region" description="Helical" evidence="7">
    <location>
        <begin position="170"/>
        <end position="192"/>
    </location>
</feature>
<dbReference type="RefSeq" id="WP_044329739.1">
    <property type="nucleotide sequence ID" value="NZ_CP010836.1"/>
</dbReference>
<reference evidence="8 9" key="2">
    <citation type="submission" date="2015-02" db="EMBL/GenBank/DDBJ databases">
        <title>The complete genome of Sphingomonas hengshuiensis sp. WHSC-8 isolated from soil of Hengshui Lake.</title>
        <authorList>
            <person name="Wei S."/>
            <person name="Guo J."/>
            <person name="Su C."/>
            <person name="Wu R."/>
            <person name="Zhang Z."/>
            <person name="Liang K."/>
            <person name="Li H."/>
            <person name="Wang T."/>
            <person name="Liu H."/>
            <person name="Zhang C."/>
            <person name="Li Z."/>
            <person name="Wang Q."/>
            <person name="Meng J."/>
        </authorList>
    </citation>
    <scope>NUCLEOTIDE SEQUENCE [LARGE SCALE GENOMIC DNA]</scope>
    <source>
        <strain evidence="8 9">WHSC-8</strain>
    </source>
</reference>
<name>A0A7U5BE58_9SPHN</name>
<dbReference type="PANTHER" id="PTHR43243">
    <property type="entry name" value="INNER MEMBRANE TRANSPORTER YGJI-RELATED"/>
    <property type="match status" value="1"/>
</dbReference>
<dbReference type="GO" id="GO:0015171">
    <property type="term" value="F:amino acid transmembrane transporter activity"/>
    <property type="evidence" value="ECO:0007669"/>
    <property type="project" value="TreeGrafter"/>
</dbReference>
<feature type="transmembrane region" description="Helical" evidence="7">
    <location>
        <begin position="273"/>
        <end position="294"/>
    </location>
</feature>
<keyword evidence="9" id="KW-1185">Reference proteome</keyword>
<evidence type="ECO:0000256" key="1">
    <source>
        <dbReference type="ARBA" id="ARBA00004141"/>
    </source>
</evidence>
<organism evidence="8 9">
    <name type="scientific">Sphingomonas hengshuiensis</name>
    <dbReference type="NCBI Taxonomy" id="1609977"/>
    <lineage>
        <taxon>Bacteria</taxon>
        <taxon>Pseudomonadati</taxon>
        <taxon>Pseudomonadota</taxon>
        <taxon>Alphaproteobacteria</taxon>
        <taxon>Sphingomonadales</taxon>
        <taxon>Sphingomonadaceae</taxon>
        <taxon>Sphingomonas</taxon>
    </lineage>
</organism>
<feature type="transmembrane region" description="Helical" evidence="7">
    <location>
        <begin position="458"/>
        <end position="475"/>
    </location>
</feature>
<feature type="transmembrane region" description="Helical" evidence="7">
    <location>
        <begin position="199"/>
        <end position="221"/>
    </location>
</feature>
<feature type="transmembrane region" description="Helical" evidence="7">
    <location>
        <begin position="400"/>
        <end position="422"/>
    </location>
</feature>
<dbReference type="Proteomes" id="UP000032300">
    <property type="component" value="Chromosome"/>
</dbReference>
<evidence type="ECO:0000313" key="9">
    <source>
        <dbReference type="Proteomes" id="UP000032300"/>
    </source>
</evidence>
<comment type="subcellular location">
    <subcellularLocation>
        <location evidence="1">Membrane</location>
        <topology evidence="1">Multi-pass membrane protein</topology>
    </subcellularLocation>
</comment>
<reference evidence="8 9" key="1">
    <citation type="journal article" date="2015" name="Int. J. Syst. Evol. Microbiol.">
        <title>Sphingomonas hengshuiensis sp. nov., isolated from lake wetland.</title>
        <authorList>
            <person name="Wei S."/>
            <person name="Wang T."/>
            <person name="Liu H."/>
            <person name="Zhang C."/>
            <person name="Guo J."/>
            <person name="Wang Q."/>
            <person name="Liang K."/>
            <person name="Zhang Z."/>
        </authorList>
    </citation>
    <scope>NUCLEOTIDE SEQUENCE [LARGE SCALE GENOMIC DNA]</scope>
    <source>
        <strain evidence="8 9">WHSC-8</strain>
    </source>
</reference>
<gene>
    <name evidence="8" type="ORF">TS85_00475</name>
</gene>
<feature type="transmembrane region" description="Helical" evidence="7">
    <location>
        <begin position="136"/>
        <end position="158"/>
    </location>
</feature>